<dbReference type="Gene3D" id="1.20.5.170">
    <property type="match status" value="1"/>
</dbReference>
<feature type="region of interest" description="Disordered" evidence="2">
    <location>
        <begin position="365"/>
        <end position="396"/>
    </location>
</feature>
<keyword evidence="1" id="KW-0175">Coiled coil</keyword>
<feature type="compositionally biased region" description="Low complexity" evidence="2">
    <location>
        <begin position="112"/>
        <end position="123"/>
    </location>
</feature>
<evidence type="ECO:0008006" key="4">
    <source>
        <dbReference type="Google" id="ProtNLM"/>
    </source>
</evidence>
<dbReference type="CDD" id="cd14686">
    <property type="entry name" value="bZIP"/>
    <property type="match status" value="1"/>
</dbReference>
<dbReference type="AlphaFoldDB" id="A0A0K8VP42"/>
<evidence type="ECO:0000313" key="3">
    <source>
        <dbReference type="EMBL" id="JAI40320.1"/>
    </source>
</evidence>
<name>A0A0K8VP42_BACLA</name>
<reference evidence="3" key="1">
    <citation type="submission" date="2015-06" db="EMBL/GenBank/DDBJ databases">
        <authorList>
            <person name="Hoefler B.C."/>
            <person name="Straight P.D."/>
        </authorList>
    </citation>
    <scope>NUCLEOTIDE SEQUENCE</scope>
</reference>
<feature type="region of interest" description="Disordered" evidence="2">
    <location>
        <begin position="82"/>
        <end position="185"/>
    </location>
</feature>
<feature type="coiled-coil region" evidence="1">
    <location>
        <begin position="310"/>
        <end position="337"/>
    </location>
</feature>
<evidence type="ECO:0000256" key="1">
    <source>
        <dbReference type="SAM" id="Coils"/>
    </source>
</evidence>
<protein>
    <recommendedName>
        <fullName evidence="4">BZIP domain-containing protein</fullName>
    </recommendedName>
</protein>
<feature type="compositionally biased region" description="Low complexity" evidence="2">
    <location>
        <begin position="151"/>
        <end position="180"/>
    </location>
</feature>
<dbReference type="EMBL" id="GDHF01011994">
    <property type="protein sequence ID" value="JAI40320.1"/>
    <property type="molecule type" value="Transcribed_RNA"/>
</dbReference>
<evidence type="ECO:0000256" key="2">
    <source>
        <dbReference type="SAM" id="MobiDB-lite"/>
    </source>
</evidence>
<gene>
    <name evidence="3" type="ORF">c0_g1_i1</name>
</gene>
<feature type="compositionally biased region" description="Polar residues" evidence="2">
    <location>
        <begin position="99"/>
        <end position="109"/>
    </location>
</feature>
<feature type="compositionally biased region" description="Polar residues" evidence="2">
    <location>
        <begin position="369"/>
        <end position="379"/>
    </location>
</feature>
<organism evidence="3">
    <name type="scientific">Bactrocera latifrons</name>
    <name type="common">Malaysian fruit fly</name>
    <name type="synonym">Chaetodacus latifrons</name>
    <dbReference type="NCBI Taxonomy" id="174628"/>
    <lineage>
        <taxon>Eukaryota</taxon>
        <taxon>Metazoa</taxon>
        <taxon>Ecdysozoa</taxon>
        <taxon>Arthropoda</taxon>
        <taxon>Hexapoda</taxon>
        <taxon>Insecta</taxon>
        <taxon>Pterygota</taxon>
        <taxon>Neoptera</taxon>
        <taxon>Endopterygota</taxon>
        <taxon>Diptera</taxon>
        <taxon>Brachycera</taxon>
        <taxon>Muscomorpha</taxon>
        <taxon>Tephritoidea</taxon>
        <taxon>Tephritidae</taxon>
        <taxon>Bactrocera</taxon>
        <taxon>Bactrocera</taxon>
    </lineage>
</organism>
<proteinExistence type="predicted"/>
<accession>A0A0K8VP42</accession>
<sequence>MDLSMHEKAVDYLYRHKKFDHGKRPREEDVLQELNQLNRDGRSPANAILLNPHFYGVERVSTPFSTDSNCSSEYTGFVTRCNATSTPSSKRPRLISSGACGTSNPSSEDSGVVTLTPKKVVTVNESQPGQQRKRLLKPSLLAQPPMKKQKAVQAGAAKQTYTTSKNPGNNSNSGDNSATNPITGSSAINVSTNTSAINTSANKGIKTYLSNKSVSPVSANSIKAVLKPTEVGTLELPKGADSLVNNSDPQLDANSVLSRISEDKLRSICTFHTNMVRQFPKKERSPKDQERRNKNTIACRMSRRIKKLEQIAVEEECKELEQRHEAMTEEILRATAYLEQLELLMAQTQISDDEDSEIDVVNVGDENDTPATASASKLNNKPVGVPMQPPLVTRPASSIKPHPFSIAGLLGNLSPINA</sequence>
<dbReference type="OrthoDB" id="8052785at2759"/>